<evidence type="ECO:0000313" key="3">
    <source>
        <dbReference type="Proteomes" id="UP000215884"/>
    </source>
</evidence>
<dbReference type="OrthoDB" id="4446543at2"/>
<feature type="compositionally biased region" description="Basic residues" evidence="1">
    <location>
        <begin position="76"/>
        <end position="85"/>
    </location>
</feature>
<evidence type="ECO:0000256" key="1">
    <source>
        <dbReference type="SAM" id="MobiDB-lite"/>
    </source>
</evidence>
<sequence>MPGAKGVGRSAGNEVRRRADFRLANKEGKFAKTPDGYRWHHVDDFDPTNGEATFELITRGAHESTNPHAGSVAQYSKHHGVPYRR</sequence>
<feature type="region of interest" description="Disordered" evidence="1">
    <location>
        <begin position="1"/>
        <end position="20"/>
    </location>
</feature>
<dbReference type="EMBL" id="CP029426">
    <property type="protein sequence ID" value="AWM04825.1"/>
    <property type="molecule type" value="Genomic_DNA"/>
</dbReference>
<dbReference type="InterPro" id="IPR032869">
    <property type="entry name" value="WHH_dom_containing"/>
</dbReference>
<accession>A0A2U8Q659</accession>
<dbReference type="Proteomes" id="UP000215884">
    <property type="component" value="Chromosome"/>
</dbReference>
<keyword evidence="3" id="KW-1185">Reference proteome</keyword>
<dbReference type="AlphaFoldDB" id="A0A2U8Q659"/>
<gene>
    <name evidence="2" type="ORF">CIT40_22610</name>
</gene>
<reference evidence="2 3" key="1">
    <citation type="journal article" date="2017" name="Syst. Appl. Microbiol.">
        <title>Soybeans inoculated with root zone soils of Canadian native legumes harbour diverse and novel Bradyrhizobium spp. that possess agricultural potential.</title>
        <authorList>
            <person name="Bromfield E.S.P."/>
            <person name="Cloutier S."/>
            <person name="Tambong J.T."/>
            <person name="Tran Thi T.V."/>
        </authorList>
    </citation>
    <scope>NUCLEOTIDE SEQUENCE [LARGE SCALE GENOMIC DNA]</scope>
    <source>
        <strain evidence="2 3">39S1MB</strain>
    </source>
</reference>
<dbReference type="RefSeq" id="WP_094891634.1">
    <property type="nucleotide sequence ID" value="NZ_CP029426.2"/>
</dbReference>
<evidence type="ECO:0000313" key="2">
    <source>
        <dbReference type="EMBL" id="AWM04825.1"/>
    </source>
</evidence>
<dbReference type="Pfam" id="PF14414">
    <property type="entry name" value="WHH"/>
    <property type="match status" value="1"/>
</dbReference>
<name>A0A2U8Q659_9BRAD</name>
<reference evidence="2 3" key="2">
    <citation type="journal article" date="2019" name="Int. J. Syst. Evol. Microbiol.">
        <title>Description and complete genome sequence of Bradyrhizobium amphicarpaeae sp. nov., harbouring photosystem and nitrogen-fixation genes.</title>
        <authorList>
            <person name="Bromfield E.S.P."/>
            <person name="Cloutier S."/>
            <person name="Nguyen H.D.T."/>
        </authorList>
    </citation>
    <scope>NUCLEOTIDE SEQUENCE [LARGE SCALE GENOMIC DNA]</scope>
    <source>
        <strain evidence="2 3">39S1MB</strain>
    </source>
</reference>
<feature type="region of interest" description="Disordered" evidence="1">
    <location>
        <begin position="62"/>
        <end position="85"/>
    </location>
</feature>
<organism evidence="2 3">
    <name type="scientific">Bradyrhizobium amphicarpaeae</name>
    <dbReference type="NCBI Taxonomy" id="1404768"/>
    <lineage>
        <taxon>Bacteria</taxon>
        <taxon>Pseudomonadati</taxon>
        <taxon>Pseudomonadota</taxon>
        <taxon>Alphaproteobacteria</taxon>
        <taxon>Hyphomicrobiales</taxon>
        <taxon>Nitrobacteraceae</taxon>
        <taxon>Bradyrhizobium</taxon>
    </lineage>
</organism>
<proteinExistence type="predicted"/>
<protein>
    <submittedName>
        <fullName evidence="2">Uncharacterized protein</fullName>
    </submittedName>
</protein>